<reference evidence="1 2" key="1">
    <citation type="submission" date="2016-07" db="EMBL/GenBank/DDBJ databases">
        <title>Pervasive Adenine N6-methylation of Active Genes in Fungi.</title>
        <authorList>
            <consortium name="DOE Joint Genome Institute"/>
            <person name="Mondo S.J."/>
            <person name="Dannebaum R.O."/>
            <person name="Kuo R.C."/>
            <person name="Labutti K."/>
            <person name="Haridas S."/>
            <person name="Kuo A."/>
            <person name="Salamov A."/>
            <person name="Ahrendt S.R."/>
            <person name="Lipzen A."/>
            <person name="Sullivan W."/>
            <person name="Andreopoulos W.B."/>
            <person name="Clum A."/>
            <person name="Lindquist E."/>
            <person name="Daum C."/>
            <person name="Ramamoorthy G.K."/>
            <person name="Gryganskyi A."/>
            <person name="Culley D."/>
            <person name="Magnuson J.K."/>
            <person name="James T.Y."/>
            <person name="O'Malley M.A."/>
            <person name="Stajich J.E."/>
            <person name="Spatafora J.W."/>
            <person name="Visel A."/>
            <person name="Grigoriev I.V."/>
        </authorList>
    </citation>
    <scope>NUCLEOTIDE SEQUENCE [LARGE SCALE GENOMIC DNA]</scope>
    <source>
        <strain evidence="1 2">ATCC 12442</strain>
    </source>
</reference>
<dbReference type="GeneID" id="63802028"/>
<keyword evidence="2" id="KW-1185">Reference proteome</keyword>
<dbReference type="Proteomes" id="UP000193922">
    <property type="component" value="Unassembled WGS sequence"/>
</dbReference>
<comment type="caution">
    <text evidence="1">The sequence shown here is derived from an EMBL/GenBank/DDBJ whole genome shotgun (WGS) entry which is preliminary data.</text>
</comment>
<proteinExistence type="predicted"/>
<dbReference type="AlphaFoldDB" id="A0A1Y1WEM6"/>
<accession>A0A1Y1WEM6</accession>
<organism evidence="1 2">
    <name type="scientific">Linderina pennispora</name>
    <dbReference type="NCBI Taxonomy" id="61395"/>
    <lineage>
        <taxon>Eukaryota</taxon>
        <taxon>Fungi</taxon>
        <taxon>Fungi incertae sedis</taxon>
        <taxon>Zoopagomycota</taxon>
        <taxon>Kickxellomycotina</taxon>
        <taxon>Kickxellomycetes</taxon>
        <taxon>Kickxellales</taxon>
        <taxon>Kickxellaceae</taxon>
        <taxon>Linderina</taxon>
    </lineage>
</organism>
<name>A0A1Y1WEM6_9FUNG</name>
<evidence type="ECO:0000313" key="1">
    <source>
        <dbReference type="EMBL" id="ORX71967.1"/>
    </source>
</evidence>
<dbReference type="EMBL" id="MCFD01000003">
    <property type="protein sequence ID" value="ORX71967.1"/>
    <property type="molecule type" value="Genomic_DNA"/>
</dbReference>
<gene>
    <name evidence="1" type="ORF">DL89DRAFT_255670</name>
</gene>
<sequence length="303" mass="34729">MTLSDDYIAMQDDPWRDPYLTDEENVSPVRLNRPKPSLLVTEIGKKPTSEMKSQWESDVRNATVDVDLQSMFDSLGLLEKFREFQASHGTAIAKLADKICARDVLKGMWFASDTGTRRELVRFIDRYLHLVMDELAPDVLPFDIINHDWRSIFDTELMPGLLVGYPDRASLDENRCLHGLCCLDIYMPVVISGHGLIDDSSEGKDMEKMCACVRGMWAVQFTRAFIPALYIDDDFNVTLYVFTRGRLLRTVLGSLVDTNKDTLISLITPLAFHLLQTEHFGRFCNWYDEMSSMRLTHRTPVDT</sequence>
<evidence type="ECO:0000313" key="2">
    <source>
        <dbReference type="Proteomes" id="UP000193922"/>
    </source>
</evidence>
<protein>
    <submittedName>
        <fullName evidence="1">Uncharacterized protein</fullName>
    </submittedName>
</protein>
<dbReference type="RefSeq" id="XP_040745391.1">
    <property type="nucleotide sequence ID" value="XM_040885380.1"/>
</dbReference>